<gene>
    <name evidence="1" type="ORF">FEHR0123_LOCUS472</name>
</gene>
<name>A0A7S3HUG3_9SPIT</name>
<protein>
    <submittedName>
        <fullName evidence="1">Uncharacterized protein</fullName>
    </submittedName>
</protein>
<proteinExistence type="predicted"/>
<accession>A0A7S3HUG3</accession>
<dbReference type="EMBL" id="HBIE01001501">
    <property type="protein sequence ID" value="CAE0305568.1"/>
    <property type="molecule type" value="Transcribed_RNA"/>
</dbReference>
<dbReference type="AlphaFoldDB" id="A0A7S3HUG3"/>
<reference evidence="1" key="1">
    <citation type="submission" date="2021-01" db="EMBL/GenBank/DDBJ databases">
        <authorList>
            <person name="Corre E."/>
            <person name="Pelletier E."/>
            <person name="Niang G."/>
            <person name="Scheremetjew M."/>
            <person name="Finn R."/>
            <person name="Kale V."/>
            <person name="Holt S."/>
            <person name="Cochrane G."/>
            <person name="Meng A."/>
            <person name="Brown T."/>
            <person name="Cohen L."/>
        </authorList>
    </citation>
    <scope>NUCLEOTIDE SEQUENCE</scope>
    <source>
        <strain evidence="1">Fehren 1</strain>
    </source>
</reference>
<sequence length="122" mass="13670">MLCLEVFTPARLAFQVDGELLEVVNLARYYPRLPNLPLHLYVFWYGLEGLVEEVQGALQVINTVLAFLTFLIKLDEGDGEEPALLPIALIGHVSLLCKSYSLRLIPLLHEVVLGKSEAQLRV</sequence>
<evidence type="ECO:0000313" key="1">
    <source>
        <dbReference type="EMBL" id="CAE0305568.1"/>
    </source>
</evidence>
<organism evidence="1">
    <name type="scientific">Favella ehrenbergii</name>
    <dbReference type="NCBI Taxonomy" id="182087"/>
    <lineage>
        <taxon>Eukaryota</taxon>
        <taxon>Sar</taxon>
        <taxon>Alveolata</taxon>
        <taxon>Ciliophora</taxon>
        <taxon>Intramacronucleata</taxon>
        <taxon>Spirotrichea</taxon>
        <taxon>Choreotrichia</taxon>
        <taxon>Tintinnida</taxon>
        <taxon>Xystonellidae</taxon>
        <taxon>Favella</taxon>
    </lineage>
</organism>